<dbReference type="InterPro" id="IPR029066">
    <property type="entry name" value="PLP-binding_barrel"/>
</dbReference>
<name>A0A5C5WHV0_9BACT</name>
<feature type="domain" description="Orn/DAP/Arg decarboxylase 2 N-terminal" evidence="5">
    <location>
        <begin position="83"/>
        <end position="271"/>
    </location>
</feature>
<dbReference type="PROSITE" id="PS00879">
    <property type="entry name" value="ODR_DC_2_2"/>
    <property type="match status" value="1"/>
</dbReference>
<dbReference type="AlphaFoldDB" id="A0A5C5WHV0"/>
<dbReference type="Proteomes" id="UP000316598">
    <property type="component" value="Unassembled WGS sequence"/>
</dbReference>
<keyword evidence="7" id="KW-1185">Reference proteome</keyword>
<dbReference type="InterPro" id="IPR009006">
    <property type="entry name" value="Ala_racemase/Decarboxylase_C"/>
</dbReference>
<organism evidence="6 7">
    <name type="scientific">Rubripirellula amarantea</name>
    <dbReference type="NCBI Taxonomy" id="2527999"/>
    <lineage>
        <taxon>Bacteria</taxon>
        <taxon>Pseudomonadati</taxon>
        <taxon>Planctomycetota</taxon>
        <taxon>Planctomycetia</taxon>
        <taxon>Pirellulales</taxon>
        <taxon>Pirellulaceae</taxon>
        <taxon>Rubripirellula</taxon>
    </lineage>
</organism>
<dbReference type="EC" id="4.1.1.20" evidence="6"/>
<dbReference type="PANTHER" id="PTHR43727">
    <property type="entry name" value="DIAMINOPIMELATE DECARBOXYLASE"/>
    <property type="match status" value="1"/>
</dbReference>
<dbReference type="Gene3D" id="3.20.20.10">
    <property type="entry name" value="Alanine racemase"/>
    <property type="match status" value="1"/>
</dbReference>
<dbReference type="Pfam" id="PF02784">
    <property type="entry name" value="Orn_Arg_deC_N"/>
    <property type="match status" value="1"/>
</dbReference>
<evidence type="ECO:0000256" key="3">
    <source>
        <dbReference type="PIRSR" id="PIRSR600183-50"/>
    </source>
</evidence>
<proteinExistence type="predicted"/>
<dbReference type="InterPro" id="IPR000183">
    <property type="entry name" value="Orn/DAP/Arg_de-COase"/>
</dbReference>
<keyword evidence="2 3" id="KW-0663">Pyridoxal phosphate</keyword>
<dbReference type="PRINTS" id="PR01179">
    <property type="entry name" value="ODADCRBXLASE"/>
</dbReference>
<dbReference type="RefSeq" id="WP_146517060.1">
    <property type="nucleotide sequence ID" value="NZ_SJPI01000003.1"/>
</dbReference>
<comment type="cofactor">
    <cofactor evidence="1 3">
        <name>pyridoxal 5'-phosphate</name>
        <dbReference type="ChEBI" id="CHEBI:597326"/>
    </cofactor>
</comment>
<dbReference type="SUPFAM" id="SSF51419">
    <property type="entry name" value="PLP-binding barrel"/>
    <property type="match status" value="1"/>
</dbReference>
<feature type="active site" description="Proton donor" evidence="3">
    <location>
        <position position="444"/>
    </location>
</feature>
<dbReference type="PANTHER" id="PTHR43727:SF2">
    <property type="entry name" value="GROUP IV DECARBOXYLASE"/>
    <property type="match status" value="1"/>
</dbReference>
<dbReference type="InterPro" id="IPR022644">
    <property type="entry name" value="De-COase2_N"/>
</dbReference>
<sequence length="518" mass="57670">MSSTANPDAADSASSNHREGENDFRKHCVGLCPLDAKVEPWMVEAISSGTLAEMIQRHGSPLHLIHPDLMRQNMASLVQCGRERLLDFRVFYAMKANKCSAFLKTAIDQGLGVDVASLQELERALEAGAKANDIVCTAAVKGVNLLRRCSQQQILTVIDNDDEIISLQSFTTPPPIAIRISGFHCDGQPLKSRFGFDVSEIETLLMTLDYHRLNVQGIHFHLHGASIQQRVEALRQSLVIVERFRSAGHAIRFVDMGGGIPVGYLDQESQWDDFWIQHGDAMLDRRDAITHDNHKLGRHINGNRIEGVPNVYPCFKGPVGSLWLGELLDTPFENVDSSMSSRSSIGNEFIRLNLQLRCEPGRSLLDGCGVTLARVEFRKRREDRWLIGLAMNHTQCRTTHDEHMVDPILIPSAMGTTFREASRCASNDEANDQPIDGYLVGAYCTETDLIMLRCLHFPKGVRVGDIVMIPNTAGYWMHMMESPSHQMPLAKNLIWSTGALDLTHSSAPTLANECHTPN</sequence>
<feature type="region of interest" description="Disordered" evidence="4">
    <location>
        <begin position="1"/>
        <end position="21"/>
    </location>
</feature>
<accession>A0A5C5WHV0</accession>
<dbReference type="GO" id="GO:0009089">
    <property type="term" value="P:lysine biosynthetic process via diaminopimelate"/>
    <property type="evidence" value="ECO:0007669"/>
    <property type="project" value="TreeGrafter"/>
</dbReference>
<dbReference type="SUPFAM" id="SSF50621">
    <property type="entry name" value="Alanine racemase C-terminal domain-like"/>
    <property type="match status" value="1"/>
</dbReference>
<dbReference type="OrthoDB" id="9802241at2"/>
<evidence type="ECO:0000313" key="6">
    <source>
        <dbReference type="EMBL" id="TWT49573.1"/>
    </source>
</evidence>
<reference evidence="6 7" key="1">
    <citation type="submission" date="2019-02" db="EMBL/GenBank/DDBJ databases">
        <title>Deep-cultivation of Planctomycetes and their phenomic and genomic characterization uncovers novel biology.</title>
        <authorList>
            <person name="Wiegand S."/>
            <person name="Jogler M."/>
            <person name="Boedeker C."/>
            <person name="Pinto D."/>
            <person name="Vollmers J."/>
            <person name="Rivas-Marin E."/>
            <person name="Kohn T."/>
            <person name="Peeters S.H."/>
            <person name="Heuer A."/>
            <person name="Rast P."/>
            <person name="Oberbeckmann S."/>
            <person name="Bunk B."/>
            <person name="Jeske O."/>
            <person name="Meyerdierks A."/>
            <person name="Storesund J.E."/>
            <person name="Kallscheuer N."/>
            <person name="Luecker S."/>
            <person name="Lage O.M."/>
            <person name="Pohl T."/>
            <person name="Merkel B.J."/>
            <person name="Hornburger P."/>
            <person name="Mueller R.-W."/>
            <person name="Bruemmer F."/>
            <person name="Labrenz M."/>
            <person name="Spormann A.M."/>
            <person name="Op Den Camp H."/>
            <person name="Overmann J."/>
            <person name="Amann R."/>
            <person name="Jetten M.S.M."/>
            <person name="Mascher T."/>
            <person name="Medema M.H."/>
            <person name="Devos D.P."/>
            <person name="Kaster A.-K."/>
            <person name="Ovreas L."/>
            <person name="Rohde M."/>
            <person name="Galperin M.Y."/>
            <person name="Jogler C."/>
        </authorList>
    </citation>
    <scope>NUCLEOTIDE SEQUENCE [LARGE SCALE GENOMIC DNA]</scope>
    <source>
        <strain evidence="6 7">Pla22</strain>
    </source>
</reference>
<feature type="compositionally biased region" description="Low complexity" evidence="4">
    <location>
        <begin position="1"/>
        <end position="15"/>
    </location>
</feature>
<feature type="modified residue" description="N6-(pyridoxal phosphate)lysine" evidence="3">
    <location>
        <position position="95"/>
    </location>
</feature>
<dbReference type="InterPro" id="IPR022657">
    <property type="entry name" value="De-COase2_CS"/>
</dbReference>
<dbReference type="InterPro" id="IPR022653">
    <property type="entry name" value="De-COase2_pyr-phos_BS"/>
</dbReference>
<dbReference type="PROSITE" id="PS00878">
    <property type="entry name" value="ODR_DC_2_1"/>
    <property type="match status" value="1"/>
</dbReference>
<protein>
    <submittedName>
        <fullName evidence="6">Diaminopimelate decarboxylase</fullName>
        <ecNumber evidence="6">4.1.1.20</ecNumber>
    </submittedName>
</protein>
<evidence type="ECO:0000259" key="5">
    <source>
        <dbReference type="Pfam" id="PF02784"/>
    </source>
</evidence>
<evidence type="ECO:0000313" key="7">
    <source>
        <dbReference type="Proteomes" id="UP000316598"/>
    </source>
</evidence>
<dbReference type="EMBL" id="SJPI01000003">
    <property type="protein sequence ID" value="TWT49573.1"/>
    <property type="molecule type" value="Genomic_DNA"/>
</dbReference>
<dbReference type="GO" id="GO:0008836">
    <property type="term" value="F:diaminopimelate decarboxylase activity"/>
    <property type="evidence" value="ECO:0007669"/>
    <property type="project" value="UniProtKB-EC"/>
</dbReference>
<evidence type="ECO:0000256" key="4">
    <source>
        <dbReference type="SAM" id="MobiDB-lite"/>
    </source>
</evidence>
<keyword evidence="6" id="KW-0456">Lyase</keyword>
<dbReference type="Gene3D" id="2.40.37.10">
    <property type="entry name" value="Lyase, Ornithine Decarboxylase, Chain A, domain 1"/>
    <property type="match status" value="1"/>
</dbReference>
<evidence type="ECO:0000256" key="1">
    <source>
        <dbReference type="ARBA" id="ARBA00001933"/>
    </source>
</evidence>
<gene>
    <name evidence="6" type="primary">lysA_3</name>
    <name evidence="6" type="ORF">Pla22_47700</name>
</gene>
<evidence type="ECO:0000256" key="2">
    <source>
        <dbReference type="ARBA" id="ARBA00022898"/>
    </source>
</evidence>
<comment type="caution">
    <text evidence="6">The sequence shown here is derived from an EMBL/GenBank/DDBJ whole genome shotgun (WGS) entry which is preliminary data.</text>
</comment>